<gene>
    <name evidence="1" type="ORF">NPIL_567631</name>
</gene>
<sequence>MEFLRFHPQGRCLRRFKSSWSTLWSLRRFLKSSDPYAVHSSGQFVPYEPWRMIYVTVKNIYEIHQGNITSKQFTKLTKLYFENQKFIILFQKAYLQRFNMHNCPHQTSYLLLVAQIRQRYSV</sequence>
<dbReference type="AlphaFoldDB" id="A0A8X6P491"/>
<reference evidence="1" key="1">
    <citation type="submission" date="2020-08" db="EMBL/GenBank/DDBJ databases">
        <title>Multicomponent nature underlies the extraordinary mechanical properties of spider dragline silk.</title>
        <authorList>
            <person name="Kono N."/>
            <person name="Nakamura H."/>
            <person name="Mori M."/>
            <person name="Yoshida Y."/>
            <person name="Ohtoshi R."/>
            <person name="Malay A.D."/>
            <person name="Moran D.A.P."/>
            <person name="Tomita M."/>
            <person name="Numata K."/>
            <person name="Arakawa K."/>
        </authorList>
    </citation>
    <scope>NUCLEOTIDE SEQUENCE</scope>
</reference>
<protein>
    <submittedName>
        <fullName evidence="1">Uncharacterized protein</fullName>
    </submittedName>
</protein>
<dbReference type="EMBL" id="BMAW01065447">
    <property type="protein sequence ID" value="GFT50466.1"/>
    <property type="molecule type" value="Genomic_DNA"/>
</dbReference>
<evidence type="ECO:0000313" key="2">
    <source>
        <dbReference type="Proteomes" id="UP000887013"/>
    </source>
</evidence>
<dbReference type="Proteomes" id="UP000887013">
    <property type="component" value="Unassembled WGS sequence"/>
</dbReference>
<evidence type="ECO:0000313" key="1">
    <source>
        <dbReference type="EMBL" id="GFT50466.1"/>
    </source>
</evidence>
<organism evidence="1 2">
    <name type="scientific">Nephila pilipes</name>
    <name type="common">Giant wood spider</name>
    <name type="synonym">Nephila maculata</name>
    <dbReference type="NCBI Taxonomy" id="299642"/>
    <lineage>
        <taxon>Eukaryota</taxon>
        <taxon>Metazoa</taxon>
        <taxon>Ecdysozoa</taxon>
        <taxon>Arthropoda</taxon>
        <taxon>Chelicerata</taxon>
        <taxon>Arachnida</taxon>
        <taxon>Araneae</taxon>
        <taxon>Araneomorphae</taxon>
        <taxon>Entelegynae</taxon>
        <taxon>Araneoidea</taxon>
        <taxon>Nephilidae</taxon>
        <taxon>Nephila</taxon>
    </lineage>
</organism>
<dbReference type="OrthoDB" id="9979538at2759"/>
<keyword evidence="2" id="KW-1185">Reference proteome</keyword>
<accession>A0A8X6P491</accession>
<proteinExistence type="predicted"/>
<comment type="caution">
    <text evidence="1">The sequence shown here is derived from an EMBL/GenBank/DDBJ whole genome shotgun (WGS) entry which is preliminary data.</text>
</comment>
<name>A0A8X6P491_NEPPI</name>